<name>A0A2G5VMA5_9PELO</name>
<reference evidence="4" key="1">
    <citation type="submission" date="2017-10" db="EMBL/GenBank/DDBJ databases">
        <title>Rapid genome shrinkage in a self-fertile nematode reveals novel sperm competition proteins.</title>
        <authorList>
            <person name="Yin D."/>
            <person name="Schwarz E.M."/>
            <person name="Thomas C.G."/>
            <person name="Felde R.L."/>
            <person name="Korf I.F."/>
            <person name="Cutter A.D."/>
            <person name="Schartner C.M."/>
            <person name="Ralston E.J."/>
            <person name="Meyer B.J."/>
            <person name="Haag E.S."/>
        </authorList>
    </citation>
    <scope>NUCLEOTIDE SEQUENCE [LARGE SCALE GENOMIC DNA]</scope>
    <source>
        <strain evidence="4">JU1422</strain>
    </source>
</reference>
<keyword evidence="2" id="KW-0812">Transmembrane</keyword>
<evidence type="ECO:0000313" key="4">
    <source>
        <dbReference type="Proteomes" id="UP000230233"/>
    </source>
</evidence>
<dbReference type="Proteomes" id="UP000230233">
    <property type="component" value="Chromosome I"/>
</dbReference>
<evidence type="ECO:0000256" key="1">
    <source>
        <dbReference type="SAM" id="MobiDB-lite"/>
    </source>
</evidence>
<organism evidence="3 4">
    <name type="scientific">Caenorhabditis nigoni</name>
    <dbReference type="NCBI Taxonomy" id="1611254"/>
    <lineage>
        <taxon>Eukaryota</taxon>
        <taxon>Metazoa</taxon>
        <taxon>Ecdysozoa</taxon>
        <taxon>Nematoda</taxon>
        <taxon>Chromadorea</taxon>
        <taxon>Rhabditida</taxon>
        <taxon>Rhabditina</taxon>
        <taxon>Rhabditomorpha</taxon>
        <taxon>Rhabditoidea</taxon>
        <taxon>Rhabditidae</taxon>
        <taxon>Peloderinae</taxon>
        <taxon>Caenorhabditis</taxon>
    </lineage>
</organism>
<dbReference type="EMBL" id="PDUG01000001">
    <property type="protein sequence ID" value="PIC52955.1"/>
    <property type="molecule type" value="Genomic_DNA"/>
</dbReference>
<accession>A0A2G5VMA5</accession>
<keyword evidence="2" id="KW-1133">Transmembrane helix</keyword>
<comment type="caution">
    <text evidence="3">The sequence shown here is derived from an EMBL/GenBank/DDBJ whole genome shotgun (WGS) entry which is preliminary data.</text>
</comment>
<dbReference type="AlphaFoldDB" id="A0A2G5VMA5"/>
<gene>
    <name evidence="3" type="primary">Cnig_chr_I.g2853</name>
    <name evidence="3" type="ORF">B9Z55_002853</name>
</gene>
<feature type="transmembrane region" description="Helical" evidence="2">
    <location>
        <begin position="160"/>
        <end position="178"/>
    </location>
</feature>
<evidence type="ECO:0000313" key="3">
    <source>
        <dbReference type="EMBL" id="PIC52955.1"/>
    </source>
</evidence>
<proteinExistence type="predicted"/>
<keyword evidence="4" id="KW-1185">Reference proteome</keyword>
<feature type="region of interest" description="Disordered" evidence="1">
    <location>
        <begin position="208"/>
        <end position="239"/>
    </location>
</feature>
<sequence length="270" mass="31580">MQILNYFFKFSECIEVVRGAVRQHHRRLIILEFDEGSTKDQRQEDHHHLFSPEANEDQRQEDHRPASSCCRDVTVTHYPCCPTDDHQLIEDRRLTSSLAILGVRRSNQAVIIVRRCPGVTMKSSPANRDVRRSRLVERRATSSGVVLAYYPLYRKIQTCFFWLIFHILHVYGLLRYMMAMYQRDVSKMHFKFTVSRFLQSIDTKDRNGFPGGLSSDARIQTTPKQEAKPSRRRYSSIRSRRRGMAKQNFFFRCVPGCPPFCSSKGINLNI</sequence>
<evidence type="ECO:0000256" key="2">
    <source>
        <dbReference type="SAM" id="Phobius"/>
    </source>
</evidence>
<protein>
    <submittedName>
        <fullName evidence="3">Uncharacterized protein</fullName>
    </submittedName>
</protein>
<feature type="compositionally biased region" description="Basic residues" evidence="1">
    <location>
        <begin position="230"/>
        <end position="239"/>
    </location>
</feature>
<keyword evidence="2" id="KW-0472">Membrane</keyword>
<feature type="region of interest" description="Disordered" evidence="1">
    <location>
        <begin position="39"/>
        <end position="63"/>
    </location>
</feature>